<feature type="domain" description="Kazal-like" evidence="9">
    <location>
        <begin position="455"/>
        <end position="508"/>
    </location>
</feature>
<keyword evidence="4 8" id="KW-0812">Transmembrane</keyword>
<dbReference type="Gene3D" id="1.20.1250.20">
    <property type="entry name" value="MFS general substrate transporter like domains"/>
    <property type="match status" value="1"/>
</dbReference>
<comment type="similarity">
    <text evidence="2 8">Belongs to the organo anion transporter (TC 2.A.60) family.</text>
</comment>
<keyword evidence="11" id="KW-1185">Reference proteome</keyword>
<evidence type="ECO:0000259" key="9">
    <source>
        <dbReference type="PROSITE" id="PS51465"/>
    </source>
</evidence>
<dbReference type="GO" id="GO:0006811">
    <property type="term" value="P:monoatomic ion transport"/>
    <property type="evidence" value="ECO:0007669"/>
    <property type="project" value="UniProtKB-KW"/>
</dbReference>
<feature type="transmembrane region" description="Helical" evidence="8">
    <location>
        <begin position="79"/>
        <end position="99"/>
    </location>
</feature>
<dbReference type="NCBIfam" id="TIGR00805">
    <property type="entry name" value="oat"/>
    <property type="match status" value="1"/>
</dbReference>
<evidence type="ECO:0000256" key="5">
    <source>
        <dbReference type="ARBA" id="ARBA00022989"/>
    </source>
</evidence>
<evidence type="ECO:0000313" key="11">
    <source>
        <dbReference type="Proteomes" id="UP001186944"/>
    </source>
</evidence>
<accession>A0AA89BNH1</accession>
<dbReference type="InterPro" id="IPR036058">
    <property type="entry name" value="Kazal_dom_sf"/>
</dbReference>
<dbReference type="PANTHER" id="PTHR11388:SF142">
    <property type="entry name" value="SOLUTE CARRIER ORGANIC ANION TRANSPORTER FAMILY MEMBER 5A1"/>
    <property type="match status" value="1"/>
</dbReference>
<dbReference type="InterPro" id="IPR004156">
    <property type="entry name" value="OATP"/>
</dbReference>
<dbReference type="InterPro" id="IPR036259">
    <property type="entry name" value="MFS_trans_sf"/>
</dbReference>
<gene>
    <name evidence="10" type="ORF">FSP39_012827</name>
</gene>
<dbReference type="Proteomes" id="UP001186944">
    <property type="component" value="Unassembled WGS sequence"/>
</dbReference>
<dbReference type="SUPFAM" id="SSF103473">
    <property type="entry name" value="MFS general substrate transporter"/>
    <property type="match status" value="1"/>
</dbReference>
<sequence>MHLKSESLELSEEAEDDTTCGVGSFRPSFLQVFANANAFVAAYSVIGMVSQTLSMYVYSQVPALEKQFGLSSAESGLMMTFNDIGFFSTILFAASIIRFVHIPRFMFFCMVLYGLSGILCSVPHFIAQSQGLLEQFKIESMSAENKTMSMGEHTKPSLLCDLMKVHSNRTNRDLCEKDVNTAQLSQIISPGTAIKRISQAFIGIGMVLQGIGKAPRTAAFTVYVDDNVDRRKTGFYAGVASMCAIFGPALSYGIGGVISKTYVTLEDVDMDPKDPRWIGAWWLGFLVFGVASVSVSCAMVLFPRKLKITDKDKAKGKKLIRTEEFNGDFKEKIKDRFLSYWRLIRNPIYIILNIEHIFITISISGYISFLSKYIITQFGVALHTANYILAVSNLTSIALGAFLGGLLTRKISMTPKNGFLIIIILFAVHSVLFSIGYFLGCGQQDIHGPSGLHKFSVNSECSILCDCNSKDFFQVCGSDGINYHSPCYAGCEQGIRGGRMYSNCSCIPDGKAVAGFCENDCGMIYPWAVVNFLSSIVVAMKLMPSYILMIRCVKDTDKATALGLHSFLTSAIGWTVSPILFGKILDTTCLIWQSPCDGKGACEYYDIGDFRWKFHTLGLLLKVVALLTSVFGLWKVWNWTEWGESKHGQTNVPDDGLKEQELIDVEN</sequence>
<evidence type="ECO:0000256" key="4">
    <source>
        <dbReference type="ARBA" id="ARBA00022692"/>
    </source>
</evidence>
<evidence type="ECO:0000256" key="1">
    <source>
        <dbReference type="ARBA" id="ARBA00004651"/>
    </source>
</evidence>
<reference evidence="10" key="1">
    <citation type="submission" date="2019-08" db="EMBL/GenBank/DDBJ databases">
        <title>The improved chromosome-level genome for the pearl oyster Pinctada fucata martensii using PacBio sequencing and Hi-C.</title>
        <authorList>
            <person name="Zheng Z."/>
        </authorList>
    </citation>
    <scope>NUCLEOTIDE SEQUENCE</scope>
    <source>
        <strain evidence="10">ZZ-2019</strain>
        <tissue evidence="10">Adductor muscle</tissue>
    </source>
</reference>
<feature type="transmembrane region" description="Helical" evidence="8">
    <location>
        <begin position="419"/>
        <end position="439"/>
    </location>
</feature>
<dbReference type="SUPFAM" id="SSF100895">
    <property type="entry name" value="Kazal-type serine protease inhibitors"/>
    <property type="match status" value="1"/>
</dbReference>
<protein>
    <recommendedName>
        <fullName evidence="8">Solute carrier organic anion transporter family member</fullName>
    </recommendedName>
</protein>
<dbReference type="AlphaFoldDB" id="A0AA89BNH1"/>
<organism evidence="10 11">
    <name type="scientific">Pinctada imbricata</name>
    <name type="common">Atlantic pearl-oyster</name>
    <name type="synonym">Pinctada martensii</name>
    <dbReference type="NCBI Taxonomy" id="66713"/>
    <lineage>
        <taxon>Eukaryota</taxon>
        <taxon>Metazoa</taxon>
        <taxon>Spiralia</taxon>
        <taxon>Lophotrochozoa</taxon>
        <taxon>Mollusca</taxon>
        <taxon>Bivalvia</taxon>
        <taxon>Autobranchia</taxon>
        <taxon>Pteriomorphia</taxon>
        <taxon>Pterioida</taxon>
        <taxon>Pterioidea</taxon>
        <taxon>Pteriidae</taxon>
        <taxon>Pinctada</taxon>
    </lineage>
</organism>
<evidence type="ECO:0000256" key="7">
    <source>
        <dbReference type="ARBA" id="ARBA00023157"/>
    </source>
</evidence>
<dbReference type="CDD" id="cd17336">
    <property type="entry name" value="MFS_SLCO_OATP"/>
    <property type="match status" value="1"/>
</dbReference>
<comment type="caution">
    <text evidence="8">Lacks conserved residue(s) required for the propagation of feature annotation.</text>
</comment>
<keyword evidence="3" id="KW-1003">Cell membrane</keyword>
<keyword evidence="8" id="KW-0813">Transport</keyword>
<dbReference type="GO" id="GO:0015347">
    <property type="term" value="F:sodium-independent organic anion transmembrane transporter activity"/>
    <property type="evidence" value="ECO:0007669"/>
    <property type="project" value="TreeGrafter"/>
</dbReference>
<feature type="transmembrane region" description="Helical" evidence="8">
    <location>
        <begin position="105"/>
        <end position="127"/>
    </location>
</feature>
<feature type="transmembrane region" description="Helical" evidence="8">
    <location>
        <begin position="348"/>
        <end position="367"/>
    </location>
</feature>
<feature type="transmembrane region" description="Helical" evidence="8">
    <location>
        <begin position="38"/>
        <end position="58"/>
    </location>
</feature>
<feature type="transmembrane region" description="Helical" evidence="8">
    <location>
        <begin position="235"/>
        <end position="258"/>
    </location>
</feature>
<comment type="caution">
    <text evidence="10">The sequence shown here is derived from an EMBL/GenBank/DDBJ whole genome shotgun (WGS) entry which is preliminary data.</text>
</comment>
<keyword evidence="8" id="KW-0406">Ion transport</keyword>
<dbReference type="PANTHER" id="PTHR11388">
    <property type="entry name" value="ORGANIC ANION TRANSPORTER"/>
    <property type="match status" value="1"/>
</dbReference>
<evidence type="ECO:0000256" key="6">
    <source>
        <dbReference type="ARBA" id="ARBA00023136"/>
    </source>
</evidence>
<evidence type="ECO:0000256" key="8">
    <source>
        <dbReference type="RuleBase" id="RU362056"/>
    </source>
</evidence>
<feature type="transmembrane region" description="Helical" evidence="8">
    <location>
        <begin position="387"/>
        <end position="407"/>
    </location>
</feature>
<proteinExistence type="inferred from homology"/>
<keyword evidence="5 8" id="KW-1133">Transmembrane helix</keyword>
<dbReference type="Pfam" id="PF07648">
    <property type="entry name" value="Kazal_2"/>
    <property type="match status" value="1"/>
</dbReference>
<comment type="subcellular location">
    <subcellularLocation>
        <location evidence="1 8">Cell membrane</location>
        <topology evidence="1 8">Multi-pass membrane protein</topology>
    </subcellularLocation>
</comment>
<evidence type="ECO:0000256" key="3">
    <source>
        <dbReference type="ARBA" id="ARBA00022475"/>
    </source>
</evidence>
<dbReference type="Pfam" id="PF03137">
    <property type="entry name" value="OATP"/>
    <property type="match status" value="1"/>
</dbReference>
<keyword evidence="6 8" id="KW-0472">Membrane</keyword>
<dbReference type="GO" id="GO:0016323">
    <property type="term" value="C:basolateral plasma membrane"/>
    <property type="evidence" value="ECO:0007669"/>
    <property type="project" value="TreeGrafter"/>
</dbReference>
<evidence type="ECO:0000313" key="10">
    <source>
        <dbReference type="EMBL" id="KAK3087958.1"/>
    </source>
</evidence>
<dbReference type="InterPro" id="IPR002350">
    <property type="entry name" value="Kazal_dom"/>
</dbReference>
<evidence type="ECO:0000256" key="2">
    <source>
        <dbReference type="ARBA" id="ARBA00009657"/>
    </source>
</evidence>
<feature type="transmembrane region" description="Helical" evidence="8">
    <location>
        <begin position="278"/>
        <end position="302"/>
    </location>
</feature>
<name>A0AA89BNH1_PINIB</name>
<dbReference type="EMBL" id="VSWD01000011">
    <property type="protein sequence ID" value="KAK3087958.1"/>
    <property type="molecule type" value="Genomic_DNA"/>
</dbReference>
<keyword evidence="7" id="KW-1015">Disulfide bond</keyword>
<feature type="transmembrane region" description="Helical" evidence="8">
    <location>
        <begin position="619"/>
        <end position="637"/>
    </location>
</feature>
<dbReference type="GO" id="GO:0043252">
    <property type="term" value="P:sodium-independent organic anion transport"/>
    <property type="evidence" value="ECO:0007669"/>
    <property type="project" value="TreeGrafter"/>
</dbReference>
<dbReference type="PROSITE" id="PS51465">
    <property type="entry name" value="KAZAL_2"/>
    <property type="match status" value="1"/>
</dbReference>
<feature type="transmembrane region" description="Helical" evidence="8">
    <location>
        <begin position="524"/>
        <end position="543"/>
    </location>
</feature>